<dbReference type="NCBIfam" id="TIGR00221">
    <property type="entry name" value="nagA"/>
    <property type="match status" value="1"/>
</dbReference>
<dbReference type="RefSeq" id="WP_025353146.1">
    <property type="nucleotide sequence ID" value="NZ_CP006850.1"/>
</dbReference>
<dbReference type="PANTHER" id="PTHR11113:SF14">
    <property type="entry name" value="N-ACETYLGLUCOSAMINE-6-PHOSPHATE DEACETYLASE"/>
    <property type="match status" value="1"/>
</dbReference>
<keyword evidence="10" id="KW-1185">Reference proteome</keyword>
<evidence type="ECO:0000259" key="8">
    <source>
        <dbReference type="Pfam" id="PF01979"/>
    </source>
</evidence>
<dbReference type="HOGENOM" id="CLU_032482_1_2_11"/>
<dbReference type="InterPro" id="IPR032466">
    <property type="entry name" value="Metal_Hydrolase"/>
</dbReference>
<feature type="domain" description="Amidohydrolase-related" evidence="8">
    <location>
        <begin position="54"/>
        <end position="383"/>
    </location>
</feature>
<comment type="similarity">
    <text evidence="1 5">Belongs to the metallo-dependent hydrolases superfamily. NagA family.</text>
</comment>
<feature type="active site" description="Proton donor/acceptor" evidence="6">
    <location>
        <position position="278"/>
    </location>
</feature>
<keyword evidence="3 5" id="KW-0378">Hydrolase</keyword>
<sequence length="384" mass="40199">MTAGEFELRGRVVTSTEIIDDAVIEVAGDRIRAVRPFAQWRPRSGAAPPPHRGTVLPGLIDIHNHGGFGYRFDDTDPDRIRAAAREHHRHGTTTLLGSIVTADPDAMVAQTAALREVVATGELAGIHIEGPFLSEKRCGAQDPRYLIDPDPALTDRLLAAADGQLRIMTLAPERPGFTAVAQRLAESGVVVALGHSDAGYERFRDALAPTGTAGLVTHLANCLPPLHHRDPGPMAAALAGAAAGDITVELIGDGVHIESGFGAMVFAAARHRVALITDAMQAAGLPDGEYRLGPQIVRVAGGVARVPSGALAGGTATLLRCLRWAVFDCGVGLVDAVRAATATPAAVLGATDIGDLRPGMRADAVVVNSDLELRGVLRHGQWVR</sequence>
<name>W5TSM2_9NOCA</name>
<feature type="binding site" evidence="7">
    <location>
        <position position="129"/>
    </location>
    <ligand>
        <name>Zn(2+)</name>
        <dbReference type="ChEBI" id="CHEBI:29105"/>
    </ligand>
</feature>
<dbReference type="eggNOG" id="COG1820">
    <property type="taxonomic scope" value="Bacteria"/>
</dbReference>
<dbReference type="Proteomes" id="UP000019150">
    <property type="component" value="Chromosome"/>
</dbReference>
<dbReference type="GO" id="GO:0008448">
    <property type="term" value="F:N-acetylglucosamine-6-phosphate deacetylase activity"/>
    <property type="evidence" value="ECO:0007669"/>
    <property type="project" value="InterPro"/>
</dbReference>
<protein>
    <submittedName>
        <fullName evidence="9">Putative N-acetylglucosamine-6-phosphate deacetylase NagA</fullName>
    </submittedName>
</protein>
<organism evidence="9 10">
    <name type="scientific">Nocardia nova SH22a</name>
    <dbReference type="NCBI Taxonomy" id="1415166"/>
    <lineage>
        <taxon>Bacteria</taxon>
        <taxon>Bacillati</taxon>
        <taxon>Actinomycetota</taxon>
        <taxon>Actinomycetes</taxon>
        <taxon>Mycobacteriales</taxon>
        <taxon>Nocardiaceae</taxon>
        <taxon>Nocardia</taxon>
    </lineage>
</organism>
<accession>W5TSM2</accession>
<evidence type="ECO:0000256" key="5">
    <source>
        <dbReference type="PIRNR" id="PIRNR038994"/>
    </source>
</evidence>
<evidence type="ECO:0000256" key="7">
    <source>
        <dbReference type="PIRSR" id="PIRSR038994-3"/>
    </source>
</evidence>
<evidence type="ECO:0000313" key="9">
    <source>
        <dbReference type="EMBL" id="AHH21863.1"/>
    </source>
</evidence>
<evidence type="ECO:0000313" key="10">
    <source>
        <dbReference type="Proteomes" id="UP000019150"/>
    </source>
</evidence>
<dbReference type="PATRIC" id="fig|1415166.3.peg.7290"/>
<dbReference type="KEGG" id="nno:NONO_c71020"/>
<dbReference type="AlphaFoldDB" id="W5TSM2"/>
<dbReference type="InterPro" id="IPR011059">
    <property type="entry name" value="Metal-dep_hydrolase_composite"/>
</dbReference>
<dbReference type="InterPro" id="IPR006680">
    <property type="entry name" value="Amidohydro-rel"/>
</dbReference>
<gene>
    <name evidence="9" type="primary">nagA</name>
    <name evidence="9" type="ORF">NONO_c71020</name>
</gene>
<dbReference type="Gene3D" id="3.20.20.140">
    <property type="entry name" value="Metal-dependent hydrolases"/>
    <property type="match status" value="1"/>
</dbReference>
<evidence type="ECO:0000256" key="1">
    <source>
        <dbReference type="ARBA" id="ARBA00010716"/>
    </source>
</evidence>
<evidence type="ECO:0000256" key="6">
    <source>
        <dbReference type="PIRSR" id="PIRSR038994-1"/>
    </source>
</evidence>
<dbReference type="STRING" id="1415166.NONO_c71020"/>
<reference evidence="9 10" key="1">
    <citation type="journal article" date="2014" name="Appl. Environ. Microbiol.">
        <title>Insights into the Microbial Degradation of Rubber and Gutta-Percha by Analysis of the Complete Genome of Nocardia nova SH22a.</title>
        <authorList>
            <person name="Luo Q."/>
            <person name="Hiessl S."/>
            <person name="Poehlein A."/>
            <person name="Daniel R."/>
            <person name="Steinbuchel A."/>
        </authorList>
    </citation>
    <scope>NUCLEOTIDE SEQUENCE [LARGE SCALE GENOMIC DNA]</scope>
    <source>
        <strain evidence="9">SH22a</strain>
    </source>
</reference>
<dbReference type="PANTHER" id="PTHR11113">
    <property type="entry name" value="N-ACETYLGLUCOSAMINE-6-PHOSPHATE DEACETYLASE"/>
    <property type="match status" value="1"/>
</dbReference>
<dbReference type="GO" id="GO:0046872">
    <property type="term" value="F:metal ion binding"/>
    <property type="evidence" value="ECO:0007669"/>
    <property type="project" value="UniProtKB-KW"/>
</dbReference>
<dbReference type="Gene3D" id="2.30.40.10">
    <property type="entry name" value="Urease, subunit C, domain 1"/>
    <property type="match status" value="1"/>
</dbReference>
<dbReference type="GO" id="GO:0006046">
    <property type="term" value="P:N-acetylglucosamine catabolic process"/>
    <property type="evidence" value="ECO:0007669"/>
    <property type="project" value="TreeGrafter"/>
</dbReference>
<evidence type="ECO:0000256" key="4">
    <source>
        <dbReference type="ARBA" id="ARBA00023277"/>
    </source>
</evidence>
<dbReference type="PIRSF" id="PIRSF038994">
    <property type="entry name" value="NagA"/>
    <property type="match status" value="1"/>
</dbReference>
<proteinExistence type="inferred from homology"/>
<dbReference type="EMBL" id="CP006850">
    <property type="protein sequence ID" value="AHH21863.1"/>
    <property type="molecule type" value="Genomic_DNA"/>
</dbReference>
<evidence type="ECO:0000256" key="2">
    <source>
        <dbReference type="ARBA" id="ARBA00022723"/>
    </source>
</evidence>
<dbReference type="Pfam" id="PF01979">
    <property type="entry name" value="Amidohydro_1"/>
    <property type="match status" value="1"/>
</dbReference>
<comment type="cofactor">
    <cofactor evidence="7">
        <name>a divalent metal cation</name>
        <dbReference type="ChEBI" id="CHEBI:60240"/>
    </cofactor>
    <text evidence="7">Binds 1 divalent metal cation per subunit.</text>
</comment>
<feature type="binding site" evidence="7">
    <location>
        <position position="218"/>
    </location>
    <ligand>
        <name>Zn(2+)</name>
        <dbReference type="ChEBI" id="CHEBI:29105"/>
    </ligand>
</feature>
<keyword evidence="2 7" id="KW-0479">Metal-binding</keyword>
<feature type="binding site" evidence="7">
    <location>
        <position position="195"/>
    </location>
    <ligand>
        <name>Zn(2+)</name>
        <dbReference type="ChEBI" id="CHEBI:29105"/>
    </ligand>
</feature>
<evidence type="ECO:0000256" key="3">
    <source>
        <dbReference type="ARBA" id="ARBA00022801"/>
    </source>
</evidence>
<dbReference type="SUPFAM" id="SSF51556">
    <property type="entry name" value="Metallo-dependent hydrolases"/>
    <property type="match status" value="1"/>
</dbReference>
<dbReference type="InterPro" id="IPR003764">
    <property type="entry name" value="GlcNAc_6-P_deAcase"/>
</dbReference>
<keyword evidence="4 5" id="KW-0119">Carbohydrate metabolism</keyword>
<dbReference type="SUPFAM" id="SSF51338">
    <property type="entry name" value="Composite domain of metallo-dependent hydrolases"/>
    <property type="match status" value="1"/>
</dbReference>